<keyword evidence="1" id="KW-0677">Repeat</keyword>
<sequence>MTGRVLARCLLICLPIFFLAGCVTVTESRFTKKESPEKSVENYTQLGIGYLQKGRPDWARQRLQKALAINPNYAPANDAMGMVWQTEGELDLAEEYFLKAISEDKTYTLARHHIGRLYSQLKQSEKAQENLQKAADDRYYDNRPGAYNDLALNFYRMDKSQLAIDAYLQTLRLAPYNVDALVNVSTLLFEAQNYEESLKYFDRFDRLVQRNQTRHTAHSLWLGIKLVTIQQNTARAIEFATELKQNFTNSTEYRLYQESLAGHGA</sequence>
<dbReference type="Gene3D" id="1.25.40.10">
    <property type="entry name" value="Tetratricopeptide repeat domain"/>
    <property type="match status" value="1"/>
</dbReference>
<dbReference type="InterPro" id="IPR011990">
    <property type="entry name" value="TPR-like_helical_dom_sf"/>
</dbReference>
<reference evidence="3" key="1">
    <citation type="submission" date="2015-10" db="EMBL/GenBank/DDBJ databases">
        <authorList>
            <person name="Gilbert D.G."/>
        </authorList>
    </citation>
    <scope>NUCLEOTIDE SEQUENCE</scope>
</reference>
<dbReference type="InterPro" id="IPR019734">
    <property type="entry name" value="TPR_rpt"/>
</dbReference>
<accession>A0A160TAW8</accession>
<evidence type="ECO:0000256" key="2">
    <source>
        <dbReference type="ARBA" id="ARBA00022803"/>
    </source>
</evidence>
<dbReference type="Pfam" id="PF13181">
    <property type="entry name" value="TPR_8"/>
    <property type="match status" value="1"/>
</dbReference>
<dbReference type="SUPFAM" id="SSF81901">
    <property type="entry name" value="HCP-like"/>
    <property type="match status" value="1"/>
</dbReference>
<dbReference type="Pfam" id="PF13432">
    <property type="entry name" value="TPR_16"/>
    <property type="match status" value="1"/>
</dbReference>
<gene>
    <name evidence="3" type="ORF">MGWOODY_Tha57</name>
</gene>
<evidence type="ECO:0000313" key="3">
    <source>
        <dbReference type="EMBL" id="CUS40891.1"/>
    </source>
</evidence>
<dbReference type="EMBL" id="CZQC01000028">
    <property type="protein sequence ID" value="CUS40891.1"/>
    <property type="molecule type" value="Genomic_DNA"/>
</dbReference>
<organism evidence="3">
    <name type="scientific">hydrothermal vent metagenome</name>
    <dbReference type="NCBI Taxonomy" id="652676"/>
    <lineage>
        <taxon>unclassified sequences</taxon>
        <taxon>metagenomes</taxon>
        <taxon>ecological metagenomes</taxon>
    </lineage>
</organism>
<name>A0A160TAW8_9ZZZZ</name>
<proteinExistence type="predicted"/>
<evidence type="ECO:0000256" key="1">
    <source>
        <dbReference type="ARBA" id="ARBA00022737"/>
    </source>
</evidence>
<protein>
    <submittedName>
        <fullName evidence="3">Type IV pilus biogenesis protein PilF</fullName>
    </submittedName>
</protein>
<keyword evidence="2" id="KW-0802">TPR repeat</keyword>
<dbReference type="PROSITE" id="PS50005">
    <property type="entry name" value="TPR"/>
    <property type="match status" value="2"/>
</dbReference>
<dbReference type="InterPro" id="IPR013105">
    <property type="entry name" value="TPR_2"/>
</dbReference>
<dbReference type="PANTHER" id="PTHR12558:SF13">
    <property type="entry name" value="CELL DIVISION CYCLE PROTEIN 27 HOMOLOG"/>
    <property type="match status" value="1"/>
</dbReference>
<dbReference type="Pfam" id="PF07719">
    <property type="entry name" value="TPR_2"/>
    <property type="match status" value="1"/>
</dbReference>
<dbReference type="SMART" id="SM00028">
    <property type="entry name" value="TPR"/>
    <property type="match status" value="5"/>
</dbReference>
<dbReference type="PROSITE" id="PS51257">
    <property type="entry name" value="PROKAR_LIPOPROTEIN"/>
    <property type="match status" value="1"/>
</dbReference>
<dbReference type="AlphaFoldDB" id="A0A160TAW8"/>
<dbReference type="PANTHER" id="PTHR12558">
    <property type="entry name" value="CELL DIVISION CYCLE 16,23,27"/>
    <property type="match status" value="1"/>
</dbReference>